<dbReference type="PANTHER" id="PTHR24305">
    <property type="entry name" value="CYTOCHROME P450"/>
    <property type="match status" value="1"/>
</dbReference>
<accession>A0AA38XC94</accession>
<keyword evidence="3 5" id="KW-0479">Metal-binding</keyword>
<reference evidence="6" key="1">
    <citation type="submission" date="2022-10" db="EMBL/GenBank/DDBJ databases">
        <title>Culturing micro-colonial fungi from biological soil crusts in the Mojave desert and describing Neophaeococcomyces mojavensis, and introducing the new genera and species Taxawa tesnikishii.</title>
        <authorList>
            <person name="Kurbessoian T."/>
            <person name="Stajich J.E."/>
        </authorList>
    </citation>
    <scope>NUCLEOTIDE SEQUENCE</scope>
    <source>
        <strain evidence="6">TK_41</strain>
    </source>
</reference>
<dbReference type="GO" id="GO:0004497">
    <property type="term" value="F:monooxygenase activity"/>
    <property type="evidence" value="ECO:0007669"/>
    <property type="project" value="InterPro"/>
</dbReference>
<proteinExistence type="inferred from homology"/>
<dbReference type="PRINTS" id="PR00385">
    <property type="entry name" value="P450"/>
</dbReference>
<dbReference type="InterPro" id="IPR002403">
    <property type="entry name" value="Cyt_P450_E_grp-IV"/>
</dbReference>
<dbReference type="Pfam" id="PF00067">
    <property type="entry name" value="p450"/>
    <property type="match status" value="2"/>
</dbReference>
<dbReference type="InterPro" id="IPR050121">
    <property type="entry name" value="Cytochrome_P450_monoxygenase"/>
</dbReference>
<evidence type="ECO:0000256" key="3">
    <source>
        <dbReference type="ARBA" id="ARBA00022723"/>
    </source>
</evidence>
<name>A0AA38XC94_9EURO</name>
<protein>
    <recommendedName>
        <fullName evidence="8">Cytochrome P450</fullName>
    </recommendedName>
</protein>
<dbReference type="InterPro" id="IPR036396">
    <property type="entry name" value="Cyt_P450_sf"/>
</dbReference>
<dbReference type="GO" id="GO:0016705">
    <property type="term" value="F:oxidoreductase activity, acting on paired donors, with incorporation or reduction of molecular oxygen"/>
    <property type="evidence" value="ECO:0007669"/>
    <property type="project" value="InterPro"/>
</dbReference>
<keyword evidence="4 5" id="KW-0408">Iron</keyword>
<dbReference type="PRINTS" id="PR00465">
    <property type="entry name" value="EP450IV"/>
</dbReference>
<evidence type="ECO:0000313" key="7">
    <source>
        <dbReference type="Proteomes" id="UP001172673"/>
    </source>
</evidence>
<organism evidence="6 7">
    <name type="scientific">Cladophialophora chaetospira</name>
    <dbReference type="NCBI Taxonomy" id="386627"/>
    <lineage>
        <taxon>Eukaryota</taxon>
        <taxon>Fungi</taxon>
        <taxon>Dikarya</taxon>
        <taxon>Ascomycota</taxon>
        <taxon>Pezizomycotina</taxon>
        <taxon>Eurotiomycetes</taxon>
        <taxon>Chaetothyriomycetidae</taxon>
        <taxon>Chaetothyriales</taxon>
        <taxon>Herpotrichiellaceae</taxon>
        <taxon>Cladophialophora</taxon>
    </lineage>
</organism>
<evidence type="ECO:0000256" key="4">
    <source>
        <dbReference type="ARBA" id="ARBA00023004"/>
    </source>
</evidence>
<keyword evidence="7" id="KW-1185">Reference proteome</keyword>
<dbReference type="Gene3D" id="1.10.630.10">
    <property type="entry name" value="Cytochrome P450"/>
    <property type="match status" value="1"/>
</dbReference>
<evidence type="ECO:0000256" key="1">
    <source>
        <dbReference type="ARBA" id="ARBA00001971"/>
    </source>
</evidence>
<feature type="binding site" description="axial binding residue" evidence="5">
    <location>
        <position position="500"/>
    </location>
    <ligand>
        <name>heme</name>
        <dbReference type="ChEBI" id="CHEBI:30413"/>
    </ligand>
    <ligandPart>
        <name>Fe</name>
        <dbReference type="ChEBI" id="CHEBI:18248"/>
    </ligandPart>
</feature>
<evidence type="ECO:0000256" key="5">
    <source>
        <dbReference type="PIRSR" id="PIRSR602403-1"/>
    </source>
</evidence>
<gene>
    <name evidence="6" type="ORF">H2200_005580</name>
</gene>
<dbReference type="PANTHER" id="PTHR24305:SF232">
    <property type="entry name" value="P450, PUTATIVE (EUROFUNG)-RELATED"/>
    <property type="match status" value="1"/>
</dbReference>
<dbReference type="GO" id="GO:0005506">
    <property type="term" value="F:iron ion binding"/>
    <property type="evidence" value="ECO:0007669"/>
    <property type="project" value="InterPro"/>
</dbReference>
<sequence>MVLHRMYPKPLPGIPYNREAVNRIFGDIPSFQEWHKEKGEHRKWYQAQLVKFNSPIAQVFMQPFNGKPLVLICDHREIRDILTKRHKEFDRGNREANAFGALLPQQFLSIKTPTPKFKFHRELMRDLMLPSFLNEVSAPEIHQKSVALLDLWKAKAAIAQGQSFDVKWDLHKAAFDIILATSFGLEDKDSCTRQQLHATIAEGRTARHEKTPDDIYPFSRLPMDAEGQAIIDLTESISVGLRSPIPYLHSWILLRLPPLRHAVKIKENMTRRQIDLAVAKLVDSDEEARRNAKTGLEYLVVRERASARKEGRKPKFHSRYIYDELLGYLIGGHDTTSNSLAWGLMYLTDASVAQDKLHSKLHDAFPSSSKERRQLTLDEIIKTNIPYLEAVVEEILRFSIVIPVLSRQAVVDTTILGHAIPKGTDVEFVFNGPGFLKPQFPVNFDLRSETSKSSTIGDWDDGDIHKFVPERWLDIDGSGKEVFNPLKGPMLTFGGGPRGCYGKRLAYMEMRIILALLIWNFKFLPLRTPRRPFGILENITTEPSECLIRVQTLIE</sequence>
<evidence type="ECO:0000256" key="2">
    <source>
        <dbReference type="ARBA" id="ARBA00010617"/>
    </source>
</evidence>
<dbReference type="EMBL" id="JAPDRK010000007">
    <property type="protein sequence ID" value="KAJ9610803.1"/>
    <property type="molecule type" value="Genomic_DNA"/>
</dbReference>
<comment type="caution">
    <text evidence="6">The sequence shown here is derived from an EMBL/GenBank/DDBJ whole genome shotgun (WGS) entry which is preliminary data.</text>
</comment>
<comment type="cofactor">
    <cofactor evidence="1 5">
        <name>heme</name>
        <dbReference type="ChEBI" id="CHEBI:30413"/>
    </cofactor>
</comment>
<dbReference type="Proteomes" id="UP001172673">
    <property type="component" value="Unassembled WGS sequence"/>
</dbReference>
<dbReference type="SUPFAM" id="SSF48264">
    <property type="entry name" value="Cytochrome P450"/>
    <property type="match status" value="1"/>
</dbReference>
<comment type="similarity">
    <text evidence="2">Belongs to the cytochrome P450 family.</text>
</comment>
<evidence type="ECO:0008006" key="8">
    <source>
        <dbReference type="Google" id="ProtNLM"/>
    </source>
</evidence>
<dbReference type="InterPro" id="IPR001128">
    <property type="entry name" value="Cyt_P450"/>
</dbReference>
<dbReference type="GO" id="GO:0020037">
    <property type="term" value="F:heme binding"/>
    <property type="evidence" value="ECO:0007669"/>
    <property type="project" value="InterPro"/>
</dbReference>
<dbReference type="AlphaFoldDB" id="A0AA38XC94"/>
<evidence type="ECO:0000313" key="6">
    <source>
        <dbReference type="EMBL" id="KAJ9610803.1"/>
    </source>
</evidence>
<keyword evidence="5" id="KW-0349">Heme</keyword>